<proteinExistence type="predicted"/>
<gene>
    <name evidence="1" type="ORF">A2161_05895</name>
</gene>
<evidence type="ECO:0000313" key="1">
    <source>
        <dbReference type="EMBL" id="OGL44547.1"/>
    </source>
</evidence>
<keyword evidence="1" id="KW-0647">Proteasome</keyword>
<dbReference type="NCBIfam" id="TIGR03691">
    <property type="entry name" value="20S_bact_alpha"/>
    <property type="match status" value="1"/>
</dbReference>
<dbReference type="GO" id="GO:0019773">
    <property type="term" value="C:proteasome core complex, alpha-subunit complex"/>
    <property type="evidence" value="ECO:0007669"/>
    <property type="project" value="InterPro"/>
</dbReference>
<reference evidence="1 2" key="1">
    <citation type="journal article" date="2016" name="Nat. Commun.">
        <title>Thousands of microbial genomes shed light on interconnected biogeochemical processes in an aquifer system.</title>
        <authorList>
            <person name="Anantharaman K."/>
            <person name="Brown C.T."/>
            <person name="Hug L.A."/>
            <person name="Sharon I."/>
            <person name="Castelle C.J."/>
            <person name="Probst A.J."/>
            <person name="Thomas B.C."/>
            <person name="Singh A."/>
            <person name="Wilkins M.J."/>
            <person name="Karaoz U."/>
            <person name="Brodie E.L."/>
            <person name="Williams K.H."/>
            <person name="Hubbard S.S."/>
            <person name="Banfield J.F."/>
        </authorList>
    </citation>
    <scope>NUCLEOTIDE SEQUENCE [LARGE SCALE GENOMIC DNA]</scope>
</reference>
<dbReference type="Pfam" id="PF00227">
    <property type="entry name" value="Proteasome"/>
    <property type="match status" value="1"/>
</dbReference>
<accession>A0A1F7RUH0</accession>
<comment type="caution">
    <text evidence="1">The sequence shown here is derived from an EMBL/GenBank/DDBJ whole genome shotgun (WGS) entry which is preliminary data.</text>
</comment>
<dbReference type="InterPro" id="IPR022296">
    <property type="entry name" value="Proteasome_asu_bac"/>
</dbReference>
<protein>
    <submittedName>
        <fullName evidence="1">Proteasome subunit alpha</fullName>
    </submittedName>
</protein>
<dbReference type="SUPFAM" id="SSF56235">
    <property type="entry name" value="N-terminal nucleophile aminohydrolases (Ntn hydrolases)"/>
    <property type="match status" value="1"/>
</dbReference>
<name>A0A1F7RUH0_9BACT</name>
<dbReference type="InterPro" id="IPR001353">
    <property type="entry name" value="Proteasome_sua/b"/>
</dbReference>
<dbReference type="EMBL" id="MGDD01000219">
    <property type="protein sequence ID" value="OGL44547.1"/>
    <property type="molecule type" value="Genomic_DNA"/>
</dbReference>
<evidence type="ECO:0000313" key="2">
    <source>
        <dbReference type="Proteomes" id="UP000179266"/>
    </source>
</evidence>
<organism evidence="1 2">
    <name type="scientific">Candidatus Schekmanbacteria bacterium RBG_13_48_7</name>
    <dbReference type="NCBI Taxonomy" id="1817878"/>
    <lineage>
        <taxon>Bacteria</taxon>
        <taxon>Candidatus Schekmaniibacteriota</taxon>
    </lineage>
</organism>
<dbReference type="InterPro" id="IPR029055">
    <property type="entry name" value="Ntn_hydrolases_N"/>
</dbReference>
<sequence>MEIGNFISPKKLIEIKRDIVEDALSRSNPILAMEYQNGILLIAENPSYSLHKVSEIFDNIAFAGTGVYNDYERLRKAGVQYADVKGFSYSREDVKAKSIASSYSDTLGEIFSRSNMPMEVEIMLAEVGETQEENRFYYITYSGGLIEEKYFSIIGDIYLDISTKKIEKNLLRNFLKNKNLTGSLNLKETFRLGIDALNSVRTGSKINAEILEAAVLDRKIPKNRKFNRFEKKEIIELIGDGK</sequence>
<dbReference type="Proteomes" id="UP000179266">
    <property type="component" value="Unassembled WGS sequence"/>
</dbReference>
<dbReference type="GO" id="GO:0004298">
    <property type="term" value="F:threonine-type endopeptidase activity"/>
    <property type="evidence" value="ECO:0007669"/>
    <property type="project" value="InterPro"/>
</dbReference>
<dbReference type="Gene3D" id="3.60.20.10">
    <property type="entry name" value="Glutamine Phosphoribosylpyrophosphate, subunit 1, domain 1"/>
    <property type="match status" value="1"/>
</dbReference>
<dbReference type="GO" id="GO:0051603">
    <property type="term" value="P:proteolysis involved in protein catabolic process"/>
    <property type="evidence" value="ECO:0007669"/>
    <property type="project" value="InterPro"/>
</dbReference>
<dbReference type="AlphaFoldDB" id="A0A1F7RUH0"/>